<comment type="caution">
    <text evidence="1">The sequence shown here is derived from an EMBL/GenBank/DDBJ whole genome shotgun (WGS) entry which is preliminary data.</text>
</comment>
<organism evidence="1 2">
    <name type="scientific">Candidatus Kaiserbacteria bacterium RIFCSPHIGHO2_02_FULL_55_17</name>
    <dbReference type="NCBI Taxonomy" id="1798496"/>
    <lineage>
        <taxon>Bacteria</taxon>
        <taxon>Candidatus Kaiseribacteriota</taxon>
    </lineage>
</organism>
<reference evidence="1 2" key="1">
    <citation type="journal article" date="2016" name="Nat. Commun.">
        <title>Thousands of microbial genomes shed light on interconnected biogeochemical processes in an aquifer system.</title>
        <authorList>
            <person name="Anantharaman K."/>
            <person name="Brown C.T."/>
            <person name="Hug L.A."/>
            <person name="Sharon I."/>
            <person name="Castelle C.J."/>
            <person name="Probst A.J."/>
            <person name="Thomas B.C."/>
            <person name="Singh A."/>
            <person name="Wilkins M.J."/>
            <person name="Karaoz U."/>
            <person name="Brodie E.L."/>
            <person name="Williams K.H."/>
            <person name="Hubbard S.S."/>
            <person name="Banfield J.F."/>
        </authorList>
    </citation>
    <scope>NUCLEOTIDE SEQUENCE [LARGE SCALE GENOMIC DNA]</scope>
</reference>
<accession>A0A1F6DSC1</accession>
<dbReference type="STRING" id="1798496.A3C94_00510"/>
<protein>
    <submittedName>
        <fullName evidence="1">Uncharacterized protein</fullName>
    </submittedName>
</protein>
<dbReference type="EMBL" id="MFLJ01000029">
    <property type="protein sequence ID" value="OGG64286.1"/>
    <property type="molecule type" value="Genomic_DNA"/>
</dbReference>
<evidence type="ECO:0000313" key="1">
    <source>
        <dbReference type="EMBL" id="OGG64286.1"/>
    </source>
</evidence>
<sequence>MKLNEQLLNTSAYEPMDGEFSKRESQRFIFLVLEESGGESYAYPMGASSLGKIIGRIKHMKMRAARSKTMTRASMAKFTGTFRND</sequence>
<evidence type="ECO:0000313" key="2">
    <source>
        <dbReference type="Proteomes" id="UP000177232"/>
    </source>
</evidence>
<dbReference type="Proteomes" id="UP000177232">
    <property type="component" value="Unassembled WGS sequence"/>
</dbReference>
<proteinExistence type="predicted"/>
<name>A0A1F6DSC1_9BACT</name>
<gene>
    <name evidence="1" type="ORF">A3C94_00510</name>
</gene>
<dbReference type="AlphaFoldDB" id="A0A1F6DSC1"/>